<accession>A0ABT9KK34</accession>
<keyword evidence="1" id="KW-0472">Membrane</keyword>
<organism evidence="2 3">
    <name type="scientific">Streptomyces demainii</name>
    <dbReference type="NCBI Taxonomy" id="588122"/>
    <lineage>
        <taxon>Bacteria</taxon>
        <taxon>Bacillati</taxon>
        <taxon>Actinomycetota</taxon>
        <taxon>Actinomycetes</taxon>
        <taxon>Kitasatosporales</taxon>
        <taxon>Streptomycetaceae</taxon>
        <taxon>Streptomyces</taxon>
    </lineage>
</organism>
<comment type="caution">
    <text evidence="2">The sequence shown here is derived from an EMBL/GenBank/DDBJ whole genome shotgun (WGS) entry which is preliminary data.</text>
</comment>
<dbReference type="EMBL" id="JAURUE010000001">
    <property type="protein sequence ID" value="MDP9608784.1"/>
    <property type="molecule type" value="Genomic_DNA"/>
</dbReference>
<reference evidence="2 3" key="1">
    <citation type="submission" date="2023-07" db="EMBL/GenBank/DDBJ databases">
        <title>Sequencing the genomes of 1000 actinobacteria strains.</title>
        <authorList>
            <person name="Klenk H.-P."/>
        </authorList>
    </citation>
    <scope>NUCLEOTIDE SEQUENCE [LARGE SCALE GENOMIC DNA]</scope>
    <source>
        <strain evidence="2 3">DSM 41600</strain>
    </source>
</reference>
<keyword evidence="3" id="KW-1185">Reference proteome</keyword>
<evidence type="ECO:0000256" key="1">
    <source>
        <dbReference type="SAM" id="Phobius"/>
    </source>
</evidence>
<feature type="transmembrane region" description="Helical" evidence="1">
    <location>
        <begin position="6"/>
        <end position="27"/>
    </location>
</feature>
<proteinExistence type="predicted"/>
<dbReference type="Proteomes" id="UP001234880">
    <property type="component" value="Unassembled WGS sequence"/>
</dbReference>
<gene>
    <name evidence="2" type="ORF">JOF35_001061</name>
</gene>
<keyword evidence="1" id="KW-0812">Transmembrane</keyword>
<sequence length="37" mass="3841">MHQATGGWTVPITLMLAVCAALAMLGLGAGRDRTIRS</sequence>
<protein>
    <submittedName>
        <fullName evidence="2">Cyanate permease</fullName>
    </submittedName>
</protein>
<evidence type="ECO:0000313" key="3">
    <source>
        <dbReference type="Proteomes" id="UP001234880"/>
    </source>
</evidence>
<evidence type="ECO:0000313" key="2">
    <source>
        <dbReference type="EMBL" id="MDP9608784.1"/>
    </source>
</evidence>
<name>A0ABT9KK34_9ACTN</name>
<keyword evidence="1" id="KW-1133">Transmembrane helix</keyword>